<organism evidence="1 2">
    <name type="scientific">Lysinibacillus fusiformis</name>
    <dbReference type="NCBI Taxonomy" id="28031"/>
    <lineage>
        <taxon>Bacteria</taxon>
        <taxon>Bacillati</taxon>
        <taxon>Bacillota</taxon>
        <taxon>Bacilli</taxon>
        <taxon>Bacillales</taxon>
        <taxon>Bacillaceae</taxon>
        <taxon>Lysinibacillus</taxon>
    </lineage>
</organism>
<evidence type="ECO:0000313" key="1">
    <source>
        <dbReference type="EMBL" id="SEQ86581.1"/>
    </source>
</evidence>
<sequence>MNVVAEKLDLESLLLEYEVFYDGELISTDMKKIIHSTALDLLYISKDHAIGK</sequence>
<dbReference type="Proteomes" id="UP000199410">
    <property type="component" value="Unassembled WGS sequence"/>
</dbReference>
<protein>
    <submittedName>
        <fullName evidence="1">Uncharacterized protein</fullName>
    </submittedName>
</protein>
<reference evidence="1 2" key="1">
    <citation type="submission" date="2016-10" db="EMBL/GenBank/DDBJ databases">
        <authorList>
            <person name="Varghese N."/>
            <person name="Submissions S."/>
        </authorList>
    </citation>
    <scope>NUCLEOTIDE SEQUENCE [LARGE SCALE GENOMIC DNA]</scope>
    <source>
        <strain evidence="1 2">TC-13</strain>
    </source>
</reference>
<name>A0A1H9JHX2_9BACI</name>
<accession>A0A1H9JHX2</accession>
<dbReference type="RefSeq" id="WP_155269784.1">
    <property type="nucleotide sequence ID" value="NZ_FMVP01000008.1"/>
</dbReference>
<comment type="caution">
    <text evidence="1">The sequence shown here is derived from an EMBL/GenBank/DDBJ whole genome shotgun (WGS) entry which is preliminary data.</text>
</comment>
<dbReference type="AlphaFoldDB" id="A0A1H9JHX2"/>
<gene>
    <name evidence="1" type="ORF">SAMN02787113_02527</name>
</gene>
<dbReference type="EMBL" id="FOEL01000008">
    <property type="protein sequence ID" value="SEQ86581.1"/>
    <property type="molecule type" value="Genomic_DNA"/>
</dbReference>
<proteinExistence type="predicted"/>
<evidence type="ECO:0000313" key="2">
    <source>
        <dbReference type="Proteomes" id="UP000199410"/>
    </source>
</evidence>